<dbReference type="Pfam" id="PF01156">
    <property type="entry name" value="IU_nuc_hydro"/>
    <property type="match status" value="1"/>
</dbReference>
<dbReference type="PANTHER" id="PTHR12304:SF25">
    <property type="entry name" value="INOSINE_URIDINE-PREFERRING NUCLEOSIDE HYDROLASE DOMAIN-CONTAINING PROTEIN"/>
    <property type="match status" value="1"/>
</dbReference>
<organism evidence="6 7">
    <name type="scientific">Fusarium floridanum</name>
    <dbReference type="NCBI Taxonomy" id="1325733"/>
    <lineage>
        <taxon>Eukaryota</taxon>
        <taxon>Fungi</taxon>
        <taxon>Dikarya</taxon>
        <taxon>Ascomycota</taxon>
        <taxon>Pezizomycotina</taxon>
        <taxon>Sordariomycetes</taxon>
        <taxon>Hypocreomycetidae</taxon>
        <taxon>Hypocreales</taxon>
        <taxon>Nectriaceae</taxon>
        <taxon>Fusarium</taxon>
        <taxon>Fusarium solani species complex</taxon>
    </lineage>
</organism>
<evidence type="ECO:0000256" key="2">
    <source>
        <dbReference type="ARBA" id="ARBA00022801"/>
    </source>
</evidence>
<keyword evidence="7" id="KW-1185">Reference proteome</keyword>
<protein>
    <recommendedName>
        <fullName evidence="5">Inosine/uridine-preferring nucleoside hydrolase domain-containing protein</fullName>
    </recommendedName>
</protein>
<accession>A0A428PV98</accession>
<reference evidence="6 7" key="1">
    <citation type="submission" date="2017-06" db="EMBL/GenBank/DDBJ databases">
        <title>Comparative genomic analysis of Ambrosia Fusariam Clade fungi.</title>
        <authorList>
            <person name="Stajich J.E."/>
            <person name="Carrillo J."/>
            <person name="Kijimoto T."/>
            <person name="Eskalen A."/>
            <person name="O'Donnell K."/>
            <person name="Kasson M."/>
        </authorList>
    </citation>
    <scope>NUCLEOTIDE SEQUENCE [LARGE SCALE GENOMIC DNA]</scope>
    <source>
        <strain evidence="6 7">NRRL62606</strain>
    </source>
</reference>
<dbReference type="GO" id="GO:0006152">
    <property type="term" value="P:purine nucleoside catabolic process"/>
    <property type="evidence" value="ECO:0007669"/>
    <property type="project" value="TreeGrafter"/>
</dbReference>
<name>A0A428PV98_9HYPO</name>
<evidence type="ECO:0000259" key="5">
    <source>
        <dbReference type="Pfam" id="PF01156"/>
    </source>
</evidence>
<dbReference type="EMBL" id="NKCL01000658">
    <property type="protein sequence ID" value="RSL56938.1"/>
    <property type="molecule type" value="Genomic_DNA"/>
</dbReference>
<dbReference type="SUPFAM" id="SSF53590">
    <property type="entry name" value="Nucleoside hydrolase"/>
    <property type="match status" value="1"/>
</dbReference>
<dbReference type="InterPro" id="IPR001910">
    <property type="entry name" value="Inosine/uridine_hydrolase_dom"/>
</dbReference>
<evidence type="ECO:0000256" key="3">
    <source>
        <dbReference type="ARBA" id="ARBA00023295"/>
    </source>
</evidence>
<sequence>MHARFILTIGSVVAQTAAAATAPKIIIDNDWNLNAYITFLLAIDAGWEVLGLVGDTANTWSRQASLHALALLEIGGMSCIPVHKGADYPLLNTPELFQAWEMLYGALPFQGVFKEYNATAEASGRDPSSGDPSRIVPAAFKEGVPNTTLAGEYAAAWMVEQVRKYPGEVLLYSGGALTNVALATRMDPEFASLAKGLVVMGGYVDVMMLQVTGSKTLADLNSDINLKSDPEAAKIALNADFPNITLVGNGANQYIPDQHFHDQVSRIGSPYSKLFNDYYGTRLPTWDELAMFAGLYPEHIENSTSFLVDVDITWSSPYYGNIRPYQDLLKPRAQSLRSVNYVNKVNLAALKDAMKSAMKCRRCVALCD</sequence>
<dbReference type="InterPro" id="IPR023186">
    <property type="entry name" value="IUNH"/>
</dbReference>
<gene>
    <name evidence="6" type="ORF">CEP51_014320</name>
</gene>
<feature type="chain" id="PRO_5019457058" description="Inosine/uridine-preferring nucleoside hydrolase domain-containing protein" evidence="4">
    <location>
        <begin position="20"/>
        <end position="368"/>
    </location>
</feature>
<dbReference type="PANTHER" id="PTHR12304">
    <property type="entry name" value="INOSINE-URIDINE PREFERRING NUCLEOSIDE HYDROLASE"/>
    <property type="match status" value="1"/>
</dbReference>
<comment type="similarity">
    <text evidence="1">Belongs to the IUNH family.</text>
</comment>
<comment type="caution">
    <text evidence="6">The sequence shown here is derived from an EMBL/GenBank/DDBJ whole genome shotgun (WGS) entry which is preliminary data.</text>
</comment>
<evidence type="ECO:0000256" key="1">
    <source>
        <dbReference type="ARBA" id="ARBA00009176"/>
    </source>
</evidence>
<evidence type="ECO:0000313" key="7">
    <source>
        <dbReference type="Proteomes" id="UP000287972"/>
    </source>
</evidence>
<keyword evidence="2" id="KW-0378">Hydrolase</keyword>
<dbReference type="GO" id="GO:0005829">
    <property type="term" value="C:cytosol"/>
    <property type="evidence" value="ECO:0007669"/>
    <property type="project" value="TreeGrafter"/>
</dbReference>
<keyword evidence="4" id="KW-0732">Signal</keyword>
<feature type="domain" description="Inosine/uridine-preferring nucleoside hydrolase" evidence="5">
    <location>
        <begin position="25"/>
        <end position="323"/>
    </location>
</feature>
<dbReference type="Gene3D" id="3.90.245.10">
    <property type="entry name" value="Ribonucleoside hydrolase-like"/>
    <property type="match status" value="1"/>
</dbReference>
<dbReference type="GO" id="GO:0008477">
    <property type="term" value="F:purine nucleosidase activity"/>
    <property type="evidence" value="ECO:0007669"/>
    <property type="project" value="TreeGrafter"/>
</dbReference>
<keyword evidence="3" id="KW-0326">Glycosidase</keyword>
<dbReference type="Proteomes" id="UP000287972">
    <property type="component" value="Unassembled WGS sequence"/>
</dbReference>
<dbReference type="AlphaFoldDB" id="A0A428PV98"/>
<dbReference type="InterPro" id="IPR036452">
    <property type="entry name" value="Ribo_hydro-like"/>
</dbReference>
<evidence type="ECO:0000256" key="4">
    <source>
        <dbReference type="SAM" id="SignalP"/>
    </source>
</evidence>
<evidence type="ECO:0000313" key="6">
    <source>
        <dbReference type="EMBL" id="RSL56938.1"/>
    </source>
</evidence>
<feature type="signal peptide" evidence="4">
    <location>
        <begin position="1"/>
        <end position="19"/>
    </location>
</feature>
<proteinExistence type="inferred from homology"/>